<protein>
    <submittedName>
        <fullName evidence="2">Uncharacterized protein</fullName>
    </submittedName>
</protein>
<dbReference type="EMBL" id="JAODUP010000480">
    <property type="protein sequence ID" value="KAK2148829.1"/>
    <property type="molecule type" value="Genomic_DNA"/>
</dbReference>
<proteinExistence type="predicted"/>
<keyword evidence="1" id="KW-0732">Signal</keyword>
<dbReference type="Proteomes" id="UP001208570">
    <property type="component" value="Unassembled WGS sequence"/>
</dbReference>
<evidence type="ECO:0000256" key="1">
    <source>
        <dbReference type="SAM" id="SignalP"/>
    </source>
</evidence>
<accession>A0AAD9J9N9</accession>
<feature type="chain" id="PRO_5042244446" evidence="1">
    <location>
        <begin position="22"/>
        <end position="103"/>
    </location>
</feature>
<feature type="signal peptide" evidence="1">
    <location>
        <begin position="1"/>
        <end position="21"/>
    </location>
</feature>
<reference evidence="2" key="1">
    <citation type="journal article" date="2023" name="Mol. Biol. Evol.">
        <title>Third-Generation Sequencing Reveals the Adaptive Role of the Epigenome in Three Deep-Sea Polychaetes.</title>
        <authorList>
            <person name="Perez M."/>
            <person name="Aroh O."/>
            <person name="Sun Y."/>
            <person name="Lan Y."/>
            <person name="Juniper S.K."/>
            <person name="Young C.R."/>
            <person name="Angers B."/>
            <person name="Qian P.Y."/>
        </authorList>
    </citation>
    <scope>NUCLEOTIDE SEQUENCE</scope>
    <source>
        <strain evidence="2">P08H-3</strain>
    </source>
</reference>
<evidence type="ECO:0000313" key="3">
    <source>
        <dbReference type="Proteomes" id="UP001208570"/>
    </source>
</evidence>
<dbReference type="AlphaFoldDB" id="A0AAD9J9N9"/>
<comment type="caution">
    <text evidence="2">The sequence shown here is derived from an EMBL/GenBank/DDBJ whole genome shotgun (WGS) entry which is preliminary data.</text>
</comment>
<name>A0AAD9J9N9_9ANNE</name>
<sequence>MEAKYLLLVAQMLVTMTTVYSIQCYSGASVNEIAAATVLSGCTSCGSESFTIFQVTTRSYSCYADGNSCTIGCCYTDLCNSAGSRAQGIVGGTLLAVLVGLLL</sequence>
<evidence type="ECO:0000313" key="2">
    <source>
        <dbReference type="EMBL" id="KAK2148829.1"/>
    </source>
</evidence>
<gene>
    <name evidence="2" type="ORF">LSH36_480g00002</name>
</gene>
<organism evidence="2 3">
    <name type="scientific">Paralvinella palmiformis</name>
    <dbReference type="NCBI Taxonomy" id="53620"/>
    <lineage>
        <taxon>Eukaryota</taxon>
        <taxon>Metazoa</taxon>
        <taxon>Spiralia</taxon>
        <taxon>Lophotrochozoa</taxon>
        <taxon>Annelida</taxon>
        <taxon>Polychaeta</taxon>
        <taxon>Sedentaria</taxon>
        <taxon>Canalipalpata</taxon>
        <taxon>Terebellida</taxon>
        <taxon>Terebelliformia</taxon>
        <taxon>Alvinellidae</taxon>
        <taxon>Paralvinella</taxon>
    </lineage>
</organism>
<keyword evidence="3" id="KW-1185">Reference proteome</keyword>